<keyword evidence="10" id="KW-0251">Elongation factor</keyword>
<dbReference type="PANTHER" id="PTHR43721:SF22">
    <property type="entry name" value="ELONGATION FACTOR TU, MITOCHONDRIAL"/>
    <property type="match status" value="1"/>
</dbReference>
<keyword evidence="3" id="KW-0963">Cytoplasm</keyword>
<comment type="function">
    <text evidence="7">Translation factor necessary for the incorporation of selenocysteine into proteins. It probably replaces EF-Tu for the insertion of selenocysteine directed by the UGA codon. SelB binds GTP and GDP.</text>
</comment>
<evidence type="ECO:0000256" key="8">
    <source>
        <dbReference type="ARBA" id="ARBA00031615"/>
    </source>
</evidence>
<keyword evidence="4" id="KW-0547">Nucleotide-binding</keyword>
<evidence type="ECO:0000313" key="10">
    <source>
        <dbReference type="EMBL" id="VAX23247.1"/>
    </source>
</evidence>
<dbReference type="Pfam" id="PF09107">
    <property type="entry name" value="WHD_3rd_SelB"/>
    <property type="match status" value="1"/>
</dbReference>
<evidence type="ECO:0000256" key="3">
    <source>
        <dbReference type="ARBA" id="ARBA00022490"/>
    </source>
</evidence>
<dbReference type="InterPro" id="IPR005225">
    <property type="entry name" value="Small_GTP-bd"/>
</dbReference>
<organism evidence="10">
    <name type="scientific">hydrothermal vent metagenome</name>
    <dbReference type="NCBI Taxonomy" id="652676"/>
    <lineage>
        <taxon>unclassified sequences</taxon>
        <taxon>metagenomes</taxon>
        <taxon>ecological metagenomes</taxon>
    </lineage>
</organism>
<dbReference type="PROSITE" id="PS51722">
    <property type="entry name" value="G_TR_2"/>
    <property type="match status" value="1"/>
</dbReference>
<evidence type="ECO:0000256" key="4">
    <source>
        <dbReference type="ARBA" id="ARBA00022741"/>
    </source>
</evidence>
<evidence type="ECO:0000256" key="6">
    <source>
        <dbReference type="ARBA" id="ARBA00023134"/>
    </source>
</evidence>
<evidence type="ECO:0000256" key="1">
    <source>
        <dbReference type="ARBA" id="ARBA00004496"/>
    </source>
</evidence>
<dbReference type="GO" id="GO:0003746">
    <property type="term" value="F:translation elongation factor activity"/>
    <property type="evidence" value="ECO:0007669"/>
    <property type="project" value="UniProtKB-KW"/>
</dbReference>
<dbReference type="CDD" id="cd04171">
    <property type="entry name" value="SelB"/>
    <property type="match status" value="1"/>
</dbReference>
<dbReference type="InterPro" id="IPR004161">
    <property type="entry name" value="EFTu-like_2"/>
</dbReference>
<dbReference type="Pfam" id="PF00009">
    <property type="entry name" value="GTP_EFTU"/>
    <property type="match status" value="1"/>
</dbReference>
<dbReference type="InterPro" id="IPR057335">
    <property type="entry name" value="Beta-barrel_SelB"/>
</dbReference>
<gene>
    <name evidence="10" type="ORF">MNBD_NITROSPINAE02-1971</name>
</gene>
<dbReference type="Gene3D" id="1.10.10.2770">
    <property type="match status" value="1"/>
</dbReference>
<protein>
    <recommendedName>
        <fullName evidence="2">Selenocysteine-specific elongation factor</fullName>
    </recommendedName>
    <alternativeName>
        <fullName evidence="8">SelB translation factor</fullName>
    </alternativeName>
</protein>
<reference evidence="10" key="1">
    <citation type="submission" date="2018-06" db="EMBL/GenBank/DDBJ databases">
        <authorList>
            <person name="Zhirakovskaya E."/>
        </authorList>
    </citation>
    <scope>NUCLEOTIDE SEQUENCE</scope>
</reference>
<dbReference type="CDD" id="cd15491">
    <property type="entry name" value="selB_III"/>
    <property type="match status" value="1"/>
</dbReference>
<dbReference type="PROSITE" id="PS00301">
    <property type="entry name" value="G_TR_1"/>
    <property type="match status" value="1"/>
</dbReference>
<dbReference type="PANTHER" id="PTHR43721">
    <property type="entry name" value="ELONGATION FACTOR TU-RELATED"/>
    <property type="match status" value="1"/>
</dbReference>
<dbReference type="Pfam" id="PF03144">
    <property type="entry name" value="GTP_EFTU_D2"/>
    <property type="match status" value="1"/>
</dbReference>
<dbReference type="SUPFAM" id="SSF46785">
    <property type="entry name" value="Winged helix' DNA-binding domain"/>
    <property type="match status" value="2"/>
</dbReference>
<dbReference type="InterPro" id="IPR000795">
    <property type="entry name" value="T_Tr_GTP-bd_dom"/>
</dbReference>
<feature type="domain" description="Tr-type G" evidence="9">
    <location>
        <begin position="3"/>
        <end position="175"/>
    </location>
</feature>
<dbReference type="InterPro" id="IPR004535">
    <property type="entry name" value="Transl_elong_SelB"/>
</dbReference>
<dbReference type="NCBIfam" id="TIGR00231">
    <property type="entry name" value="small_GTP"/>
    <property type="match status" value="1"/>
</dbReference>
<evidence type="ECO:0000256" key="2">
    <source>
        <dbReference type="ARBA" id="ARBA00015953"/>
    </source>
</evidence>
<dbReference type="InterPro" id="IPR009000">
    <property type="entry name" value="Transl_B-barrel_sf"/>
</dbReference>
<name>A0A3B1D3D0_9ZZZZ</name>
<dbReference type="InterPro" id="IPR015191">
    <property type="entry name" value="SelB_WHD4"/>
</dbReference>
<dbReference type="GO" id="GO:0003723">
    <property type="term" value="F:RNA binding"/>
    <property type="evidence" value="ECO:0007669"/>
    <property type="project" value="InterPro"/>
</dbReference>
<comment type="subcellular location">
    <subcellularLocation>
        <location evidence="1">Cytoplasm</location>
    </subcellularLocation>
</comment>
<keyword evidence="5" id="KW-0648">Protein biosynthesis</keyword>
<accession>A0A3B1D3D0</accession>
<dbReference type="InterPro" id="IPR036390">
    <property type="entry name" value="WH_DNA-bd_sf"/>
</dbReference>
<evidence type="ECO:0000259" key="9">
    <source>
        <dbReference type="PROSITE" id="PS51722"/>
    </source>
</evidence>
<dbReference type="PRINTS" id="PR00315">
    <property type="entry name" value="ELONGATNFCT"/>
</dbReference>
<dbReference type="Pfam" id="PF25461">
    <property type="entry name" value="Beta-barrel_SelB"/>
    <property type="match status" value="1"/>
</dbReference>
<dbReference type="GO" id="GO:0005525">
    <property type="term" value="F:GTP binding"/>
    <property type="evidence" value="ECO:0007669"/>
    <property type="project" value="UniProtKB-KW"/>
</dbReference>
<dbReference type="Gene3D" id="3.40.50.300">
    <property type="entry name" value="P-loop containing nucleotide triphosphate hydrolases"/>
    <property type="match status" value="1"/>
</dbReference>
<dbReference type="GO" id="GO:0005829">
    <property type="term" value="C:cytosol"/>
    <property type="evidence" value="ECO:0007669"/>
    <property type="project" value="TreeGrafter"/>
</dbReference>
<dbReference type="InterPro" id="IPR050055">
    <property type="entry name" value="EF-Tu_GTPase"/>
</dbReference>
<dbReference type="GO" id="GO:0003924">
    <property type="term" value="F:GTPase activity"/>
    <property type="evidence" value="ECO:0007669"/>
    <property type="project" value="InterPro"/>
</dbReference>
<dbReference type="NCBIfam" id="TIGR00475">
    <property type="entry name" value="selB"/>
    <property type="match status" value="1"/>
</dbReference>
<dbReference type="SUPFAM" id="SSF50447">
    <property type="entry name" value="Translation proteins"/>
    <property type="match status" value="1"/>
</dbReference>
<dbReference type="Gene3D" id="1.10.10.10">
    <property type="entry name" value="Winged helix-like DNA-binding domain superfamily/Winged helix DNA-binding domain"/>
    <property type="match status" value="1"/>
</dbReference>
<keyword evidence="6" id="KW-0342">GTP-binding</keyword>
<dbReference type="SUPFAM" id="SSF52540">
    <property type="entry name" value="P-loop containing nucleoside triphosphate hydrolases"/>
    <property type="match status" value="1"/>
</dbReference>
<proteinExistence type="predicted"/>
<dbReference type="Gene3D" id="2.40.30.10">
    <property type="entry name" value="Translation factors"/>
    <property type="match status" value="2"/>
</dbReference>
<dbReference type="InterPro" id="IPR031157">
    <property type="entry name" value="G_TR_CS"/>
</dbReference>
<dbReference type="GO" id="GO:0001514">
    <property type="term" value="P:selenocysteine incorporation"/>
    <property type="evidence" value="ECO:0007669"/>
    <property type="project" value="InterPro"/>
</dbReference>
<evidence type="ECO:0000256" key="7">
    <source>
        <dbReference type="ARBA" id="ARBA00025526"/>
    </source>
</evidence>
<evidence type="ECO:0000256" key="5">
    <source>
        <dbReference type="ARBA" id="ARBA00022917"/>
    </source>
</evidence>
<dbReference type="InterPro" id="IPR027417">
    <property type="entry name" value="P-loop_NTPase"/>
</dbReference>
<dbReference type="AlphaFoldDB" id="A0A3B1D3D0"/>
<dbReference type="SUPFAM" id="SSF50465">
    <property type="entry name" value="EF-Tu/eEF-1alpha/eIF2-gamma C-terminal domain"/>
    <property type="match status" value="1"/>
</dbReference>
<dbReference type="EMBL" id="UOGE01000083">
    <property type="protein sequence ID" value="VAX23247.1"/>
    <property type="molecule type" value="Genomic_DNA"/>
</dbReference>
<dbReference type="InterPro" id="IPR009001">
    <property type="entry name" value="Transl_elong_EF1A/Init_IF2_C"/>
</dbReference>
<dbReference type="InterPro" id="IPR036388">
    <property type="entry name" value="WH-like_DNA-bd_sf"/>
</dbReference>
<sequence length="636" mass="69642">MRLINSIIGTAGHIDHGKTALVKALTGEDCDRLEEEKKRGITIDIGFARLNLEDGQVVGVVDAPGHLSFIHNMLAGTSGIDIAMLVVAADDSVMPQTVEHLAILELMGVCRGVVALTKCDLVDRETLELAKEDVARLIKHSSLSGATIIPCSSATGEGIDTLKKELASLAHQTKKSSGQKYFRMPVDRVFSVKGYGAVVTGSVMCGEIKVDERVAIIPGGGDARVRGIQNHGETAPASAAGNRTALNLAGVGRESVRRGRVVCHRAIANGFRSFVAQVICHKSSPHNIAHAKSYMLHIHTAETLCRVYLESETGIKPGERCFAQIRFEEPVQINYGDRFVIRTSSAKHTLGGGLALFPGGPLLWRRGIKRGKGKWTALLNSEREGALSIVAERPWGVLVDEIVSLFNLRQQGIRSLLKEMEGVGTFEYKGDEYIYVKEEGERILQNIENAITRFHKENGAATGIEESRLMKTFALENMEERLAGYWIRRAISSGKALYNGSFIQLPGRKARFSQEDEAIKNKIILAYKEGGLTPPKIATLHRDLELPKSAAATIVRALIASGDLVPITPDYALYKDVFREAKEKLLREVRRSGSVDTATYRDLMGIGRKAAIEILEYLDKTGVTKRVDNKGTRKLK</sequence>